<keyword evidence="2" id="KW-1185">Reference proteome</keyword>
<dbReference type="AlphaFoldDB" id="A0A8K0CPF4"/>
<proteinExistence type="predicted"/>
<organism evidence="1 2">
    <name type="scientific">Ignelater luminosus</name>
    <name type="common">Cucubano</name>
    <name type="synonym">Pyrophorus luminosus</name>
    <dbReference type="NCBI Taxonomy" id="2038154"/>
    <lineage>
        <taxon>Eukaryota</taxon>
        <taxon>Metazoa</taxon>
        <taxon>Ecdysozoa</taxon>
        <taxon>Arthropoda</taxon>
        <taxon>Hexapoda</taxon>
        <taxon>Insecta</taxon>
        <taxon>Pterygota</taxon>
        <taxon>Neoptera</taxon>
        <taxon>Endopterygota</taxon>
        <taxon>Coleoptera</taxon>
        <taxon>Polyphaga</taxon>
        <taxon>Elateriformia</taxon>
        <taxon>Elateroidea</taxon>
        <taxon>Elateridae</taxon>
        <taxon>Agrypninae</taxon>
        <taxon>Pyrophorini</taxon>
        <taxon>Ignelater</taxon>
    </lineage>
</organism>
<sequence>MTEIVPGDESEESSVEITIEEVIETLKKVKADKVAEHEGITTEILENIRMEGIELFMNIMKSEENT</sequence>
<evidence type="ECO:0000313" key="1">
    <source>
        <dbReference type="EMBL" id="KAF2891173.1"/>
    </source>
</evidence>
<name>A0A8K0CPF4_IGNLU</name>
<comment type="caution">
    <text evidence="1">The sequence shown here is derived from an EMBL/GenBank/DDBJ whole genome shotgun (WGS) entry which is preliminary data.</text>
</comment>
<dbReference type="EMBL" id="VTPC01037383">
    <property type="protein sequence ID" value="KAF2891173.1"/>
    <property type="molecule type" value="Genomic_DNA"/>
</dbReference>
<reference evidence="1" key="1">
    <citation type="submission" date="2019-08" db="EMBL/GenBank/DDBJ databases">
        <title>The genome of the North American firefly Photinus pyralis.</title>
        <authorList>
            <consortium name="Photinus pyralis genome working group"/>
            <person name="Fallon T.R."/>
            <person name="Sander Lower S.E."/>
            <person name="Weng J.-K."/>
        </authorList>
    </citation>
    <scope>NUCLEOTIDE SEQUENCE</scope>
    <source>
        <strain evidence="1">TRF0915ILg1</strain>
        <tissue evidence="1">Whole body</tissue>
    </source>
</reference>
<gene>
    <name evidence="1" type="ORF">ILUMI_15000</name>
</gene>
<dbReference type="Proteomes" id="UP000801492">
    <property type="component" value="Unassembled WGS sequence"/>
</dbReference>
<accession>A0A8K0CPF4</accession>
<protein>
    <submittedName>
        <fullName evidence="1">Uncharacterized protein</fullName>
    </submittedName>
</protein>
<evidence type="ECO:0000313" key="2">
    <source>
        <dbReference type="Proteomes" id="UP000801492"/>
    </source>
</evidence>